<feature type="region of interest" description="Disordered" evidence="5">
    <location>
        <begin position="1"/>
        <end position="25"/>
    </location>
</feature>
<dbReference type="Gene3D" id="1.10.357.10">
    <property type="entry name" value="Tetracycline Repressor, domain 2"/>
    <property type="match status" value="1"/>
</dbReference>
<dbReference type="PROSITE" id="PS50977">
    <property type="entry name" value="HTH_TETR_2"/>
    <property type="match status" value="1"/>
</dbReference>
<evidence type="ECO:0000256" key="5">
    <source>
        <dbReference type="SAM" id="MobiDB-lite"/>
    </source>
</evidence>
<feature type="domain" description="HTH tetR-type" evidence="6">
    <location>
        <begin position="25"/>
        <end position="85"/>
    </location>
</feature>
<keyword evidence="2 4" id="KW-0238">DNA-binding</keyword>
<dbReference type="HOGENOM" id="CLU_069356_12_4_5"/>
<evidence type="ECO:0000256" key="4">
    <source>
        <dbReference type="PROSITE-ProRule" id="PRU00335"/>
    </source>
</evidence>
<evidence type="ECO:0000256" key="1">
    <source>
        <dbReference type="ARBA" id="ARBA00023015"/>
    </source>
</evidence>
<dbReference type="AlphaFoldDB" id="B0T1K6"/>
<dbReference type="Pfam" id="PF17932">
    <property type="entry name" value="TetR_C_24"/>
    <property type="match status" value="1"/>
</dbReference>
<dbReference type="GO" id="GO:0000976">
    <property type="term" value="F:transcription cis-regulatory region binding"/>
    <property type="evidence" value="ECO:0007669"/>
    <property type="project" value="TreeGrafter"/>
</dbReference>
<reference evidence="7" key="1">
    <citation type="submission" date="2008-01" db="EMBL/GenBank/DDBJ databases">
        <title>Complete sequence of chromosome of Caulobacter sp. K31.</title>
        <authorList>
            <consortium name="US DOE Joint Genome Institute"/>
            <person name="Copeland A."/>
            <person name="Lucas S."/>
            <person name="Lapidus A."/>
            <person name="Barry K."/>
            <person name="Glavina del Rio T."/>
            <person name="Dalin E."/>
            <person name="Tice H."/>
            <person name="Pitluck S."/>
            <person name="Bruce D."/>
            <person name="Goodwin L."/>
            <person name="Thompson L.S."/>
            <person name="Brettin T."/>
            <person name="Detter J.C."/>
            <person name="Han C."/>
            <person name="Schmutz J."/>
            <person name="Larimer F."/>
            <person name="Land M."/>
            <person name="Hauser L."/>
            <person name="Kyrpides N."/>
            <person name="Kim E."/>
            <person name="Stephens C."/>
            <person name="Richardson P."/>
        </authorList>
    </citation>
    <scope>NUCLEOTIDE SEQUENCE [LARGE SCALE GENOMIC DNA]</scope>
    <source>
        <strain evidence="7">K31</strain>
    </source>
</reference>
<keyword evidence="1" id="KW-0805">Transcription regulation</keyword>
<dbReference type="InterPro" id="IPR036271">
    <property type="entry name" value="Tet_transcr_reg_TetR-rel_C_sf"/>
</dbReference>
<accession>B0T1K6</accession>
<dbReference type="SUPFAM" id="SSF46689">
    <property type="entry name" value="Homeodomain-like"/>
    <property type="match status" value="1"/>
</dbReference>
<dbReference type="Pfam" id="PF00440">
    <property type="entry name" value="TetR_N"/>
    <property type="match status" value="1"/>
</dbReference>
<dbReference type="SUPFAM" id="SSF48498">
    <property type="entry name" value="Tetracyclin repressor-like, C-terminal domain"/>
    <property type="match status" value="1"/>
</dbReference>
<dbReference type="InterPro" id="IPR001647">
    <property type="entry name" value="HTH_TetR"/>
</dbReference>
<dbReference type="EMBL" id="CP000927">
    <property type="protein sequence ID" value="ABZ72195.1"/>
    <property type="molecule type" value="Genomic_DNA"/>
</dbReference>
<dbReference type="PRINTS" id="PR00455">
    <property type="entry name" value="HTHTETR"/>
</dbReference>
<feature type="DNA-binding region" description="H-T-H motif" evidence="4">
    <location>
        <begin position="48"/>
        <end position="67"/>
    </location>
</feature>
<dbReference type="PANTHER" id="PTHR30055">
    <property type="entry name" value="HTH-TYPE TRANSCRIPTIONAL REGULATOR RUTR"/>
    <property type="match status" value="1"/>
</dbReference>
<dbReference type="KEGG" id="cak:Caul_3068"/>
<proteinExistence type="predicted"/>
<dbReference type="eggNOG" id="COG1309">
    <property type="taxonomic scope" value="Bacteria"/>
</dbReference>
<keyword evidence="3" id="KW-0804">Transcription</keyword>
<dbReference type="PANTHER" id="PTHR30055:SF234">
    <property type="entry name" value="HTH-TYPE TRANSCRIPTIONAL REGULATOR BETI"/>
    <property type="match status" value="1"/>
</dbReference>
<gene>
    <name evidence="7" type="ordered locus">Caul_3068</name>
</gene>
<dbReference type="InterPro" id="IPR009057">
    <property type="entry name" value="Homeodomain-like_sf"/>
</dbReference>
<protein>
    <submittedName>
        <fullName evidence="7">Transcriptional regulator, TetR family</fullName>
    </submittedName>
</protein>
<evidence type="ECO:0000256" key="2">
    <source>
        <dbReference type="ARBA" id="ARBA00023125"/>
    </source>
</evidence>
<dbReference type="Gene3D" id="1.10.10.60">
    <property type="entry name" value="Homeodomain-like"/>
    <property type="match status" value="1"/>
</dbReference>
<evidence type="ECO:0000259" key="6">
    <source>
        <dbReference type="PROSITE" id="PS50977"/>
    </source>
</evidence>
<evidence type="ECO:0000313" key="7">
    <source>
        <dbReference type="EMBL" id="ABZ72195.1"/>
    </source>
</evidence>
<sequence>MIGEDDTATAMMDSQKPLSHSPKSAKKRDAILRAATEIINIKGYALATMTEIAAALDLRDAALYYYFPNKQALVFACHQSSLERFERVLSESDQDGGTGFERLERFLRTLLVESARNGPLLYFGDRSYLDESQRDAIAVCSEHLTRRLERMIQDGMVDGSITPCESTLAVQLLLGMLIWLAKWVPTVEGVTVDRLMAAIGVVSLSGLKNGARPS</sequence>
<name>B0T1K6_CAUSK</name>
<organism evidence="7">
    <name type="scientific">Caulobacter sp. (strain K31)</name>
    <dbReference type="NCBI Taxonomy" id="366602"/>
    <lineage>
        <taxon>Bacteria</taxon>
        <taxon>Pseudomonadati</taxon>
        <taxon>Pseudomonadota</taxon>
        <taxon>Alphaproteobacteria</taxon>
        <taxon>Caulobacterales</taxon>
        <taxon>Caulobacteraceae</taxon>
        <taxon>Caulobacter</taxon>
    </lineage>
</organism>
<evidence type="ECO:0000256" key="3">
    <source>
        <dbReference type="ARBA" id="ARBA00023163"/>
    </source>
</evidence>
<dbReference type="InterPro" id="IPR041490">
    <property type="entry name" value="KstR2_TetR_C"/>
</dbReference>
<dbReference type="GO" id="GO:0003700">
    <property type="term" value="F:DNA-binding transcription factor activity"/>
    <property type="evidence" value="ECO:0007669"/>
    <property type="project" value="TreeGrafter"/>
</dbReference>
<dbReference type="InterPro" id="IPR050109">
    <property type="entry name" value="HTH-type_TetR-like_transc_reg"/>
</dbReference>